<keyword evidence="2 4" id="KW-0378">Hydrolase</keyword>
<dbReference type="InterPro" id="IPR015797">
    <property type="entry name" value="NUDIX_hydrolase-like_dom_sf"/>
</dbReference>
<dbReference type="Proteomes" id="UP000030832">
    <property type="component" value="Unassembled WGS sequence"/>
</dbReference>
<organism evidence="4 5">
    <name type="scientific">Halalkalibacter okhensis</name>
    <dbReference type="NCBI Taxonomy" id="333138"/>
    <lineage>
        <taxon>Bacteria</taxon>
        <taxon>Bacillati</taxon>
        <taxon>Bacillota</taxon>
        <taxon>Bacilli</taxon>
        <taxon>Bacillales</taxon>
        <taxon>Bacillaceae</taxon>
        <taxon>Halalkalibacter</taxon>
    </lineage>
</organism>
<dbReference type="SUPFAM" id="SSF55811">
    <property type="entry name" value="Nudix"/>
    <property type="match status" value="1"/>
</dbReference>
<dbReference type="InterPro" id="IPR000086">
    <property type="entry name" value="NUDIX_hydrolase_dom"/>
</dbReference>
<evidence type="ECO:0000256" key="2">
    <source>
        <dbReference type="ARBA" id="ARBA00022801"/>
    </source>
</evidence>
<evidence type="ECO:0000259" key="3">
    <source>
        <dbReference type="PROSITE" id="PS51462"/>
    </source>
</evidence>
<dbReference type="CDD" id="cd18880">
    <property type="entry name" value="NUDIX_ADPRase"/>
    <property type="match status" value="1"/>
</dbReference>
<dbReference type="Gene3D" id="3.90.79.10">
    <property type="entry name" value="Nucleoside Triphosphate Pyrophosphohydrolase"/>
    <property type="match status" value="1"/>
</dbReference>
<dbReference type="eggNOG" id="COG1051">
    <property type="taxonomic scope" value="Bacteria"/>
</dbReference>
<evidence type="ECO:0000313" key="5">
    <source>
        <dbReference type="Proteomes" id="UP000030832"/>
    </source>
</evidence>
<dbReference type="PROSITE" id="PS51462">
    <property type="entry name" value="NUDIX"/>
    <property type="match status" value="1"/>
</dbReference>
<name>A0A0B0I9P3_9BACI</name>
<dbReference type="OrthoDB" id="65827at2"/>
<dbReference type="EMBL" id="JRJU01000057">
    <property type="protein sequence ID" value="KHF37980.1"/>
    <property type="molecule type" value="Genomic_DNA"/>
</dbReference>
<proteinExistence type="predicted"/>
<feature type="domain" description="Nudix hydrolase" evidence="3">
    <location>
        <begin position="2"/>
        <end position="143"/>
    </location>
</feature>
<evidence type="ECO:0000256" key="1">
    <source>
        <dbReference type="ARBA" id="ARBA00001946"/>
    </source>
</evidence>
<evidence type="ECO:0000313" key="4">
    <source>
        <dbReference type="EMBL" id="KHF37980.1"/>
    </source>
</evidence>
<reference evidence="4 5" key="1">
    <citation type="submission" date="2014-09" db="EMBL/GenBank/DDBJ databases">
        <title>Genome sequencing and annotation of Bacillus Okhensis strain Kh10-101T.</title>
        <authorList>
            <person name="Prakash J.S."/>
        </authorList>
    </citation>
    <scope>NUCLEOTIDE SEQUENCE [LARGE SCALE GENOMIC DNA]</scope>
    <source>
        <strain evidence="5">Kh10-101T</strain>
    </source>
</reference>
<dbReference type="PANTHER" id="PTHR43046">
    <property type="entry name" value="GDP-MANNOSE MANNOSYL HYDROLASE"/>
    <property type="match status" value="1"/>
</dbReference>
<dbReference type="AlphaFoldDB" id="A0A0B0I9P3"/>
<protein>
    <submittedName>
        <fullName evidence="4">NUDIX hydrolase</fullName>
    </submittedName>
</protein>
<dbReference type="STRING" id="333138.LQ50_24025"/>
<dbReference type="RefSeq" id="WP_034633827.1">
    <property type="nucleotide sequence ID" value="NZ_JRJU01000057.1"/>
</dbReference>
<accession>A0A0B0I9P3</accession>
<comment type="caution">
    <text evidence="4">The sequence shown here is derived from an EMBL/GenBank/DDBJ whole genome shotgun (WGS) entry which is preliminary data.</text>
</comment>
<comment type="cofactor">
    <cofactor evidence="1">
        <name>Mg(2+)</name>
        <dbReference type="ChEBI" id="CHEBI:18420"/>
    </cofactor>
</comment>
<dbReference type="PANTHER" id="PTHR43046:SF14">
    <property type="entry name" value="MUTT_NUDIX FAMILY PROTEIN"/>
    <property type="match status" value="1"/>
</dbReference>
<keyword evidence="5" id="KW-1185">Reference proteome</keyword>
<dbReference type="Pfam" id="PF00293">
    <property type="entry name" value="NUDIX"/>
    <property type="match status" value="1"/>
</dbReference>
<gene>
    <name evidence="4" type="ORF">LQ50_24025</name>
</gene>
<sequence length="156" mass="18306">MNIRNSTKAIIVNSDRNMILLTKNQDKGGFFYICPGGGQEHSETLHEALKRKCIEEVGFHIEIGKLLHIREYIGKNHEYSTFDYDVHQVEYYFVCELKDNENNQIEPSNPDSHQVGMEWVQVNDLLKYRLYPIELKKYIVKHFNNEKAPVYLGDVN</sequence>
<dbReference type="GO" id="GO:0016787">
    <property type="term" value="F:hydrolase activity"/>
    <property type="evidence" value="ECO:0007669"/>
    <property type="project" value="UniProtKB-KW"/>
</dbReference>